<organism evidence="1 2">
    <name type="scientific">Smallanthus sonchifolius</name>
    <dbReference type="NCBI Taxonomy" id="185202"/>
    <lineage>
        <taxon>Eukaryota</taxon>
        <taxon>Viridiplantae</taxon>
        <taxon>Streptophyta</taxon>
        <taxon>Embryophyta</taxon>
        <taxon>Tracheophyta</taxon>
        <taxon>Spermatophyta</taxon>
        <taxon>Magnoliopsida</taxon>
        <taxon>eudicotyledons</taxon>
        <taxon>Gunneridae</taxon>
        <taxon>Pentapetalae</taxon>
        <taxon>asterids</taxon>
        <taxon>campanulids</taxon>
        <taxon>Asterales</taxon>
        <taxon>Asteraceae</taxon>
        <taxon>Asteroideae</taxon>
        <taxon>Heliantheae alliance</taxon>
        <taxon>Millerieae</taxon>
        <taxon>Smallanthus</taxon>
    </lineage>
</organism>
<keyword evidence="2" id="KW-1185">Reference proteome</keyword>
<comment type="caution">
    <text evidence="1">The sequence shown here is derived from an EMBL/GenBank/DDBJ whole genome shotgun (WGS) entry which is preliminary data.</text>
</comment>
<accession>A0ACB9ED10</accession>
<evidence type="ECO:0000313" key="2">
    <source>
        <dbReference type="Proteomes" id="UP001056120"/>
    </source>
</evidence>
<protein>
    <submittedName>
        <fullName evidence="1">Uncharacterized protein</fullName>
    </submittedName>
</protein>
<dbReference type="EMBL" id="CM042035">
    <property type="protein sequence ID" value="KAI3756463.1"/>
    <property type="molecule type" value="Genomic_DNA"/>
</dbReference>
<proteinExistence type="predicted"/>
<reference evidence="2" key="1">
    <citation type="journal article" date="2022" name="Mol. Ecol. Resour.">
        <title>The genomes of chicory, endive, great burdock and yacon provide insights into Asteraceae palaeo-polyploidization history and plant inulin production.</title>
        <authorList>
            <person name="Fan W."/>
            <person name="Wang S."/>
            <person name="Wang H."/>
            <person name="Wang A."/>
            <person name="Jiang F."/>
            <person name="Liu H."/>
            <person name="Zhao H."/>
            <person name="Xu D."/>
            <person name="Zhang Y."/>
        </authorList>
    </citation>
    <scope>NUCLEOTIDE SEQUENCE [LARGE SCALE GENOMIC DNA]</scope>
    <source>
        <strain evidence="2">cv. Yunnan</strain>
    </source>
</reference>
<sequence>MVFSVKFKSAFTSLVPLKAILFDVDGTLCDSDPIHLAVLRELLQEIGFNGGDPIDEYFFVQNIAGKHDDDIAVVLFLMISREV</sequence>
<reference evidence="1 2" key="2">
    <citation type="journal article" date="2022" name="Mol. Ecol. Resour.">
        <title>The genomes of chicory, endive, great burdock and yacon provide insights into Asteraceae paleo-polyploidization history and plant inulin production.</title>
        <authorList>
            <person name="Fan W."/>
            <person name="Wang S."/>
            <person name="Wang H."/>
            <person name="Wang A."/>
            <person name="Jiang F."/>
            <person name="Liu H."/>
            <person name="Zhao H."/>
            <person name="Xu D."/>
            <person name="Zhang Y."/>
        </authorList>
    </citation>
    <scope>NUCLEOTIDE SEQUENCE [LARGE SCALE GENOMIC DNA]</scope>
    <source>
        <strain evidence="2">cv. Yunnan</strain>
        <tissue evidence="1">Leaves</tissue>
    </source>
</reference>
<dbReference type="Proteomes" id="UP001056120">
    <property type="component" value="Linkage Group LG18"/>
</dbReference>
<gene>
    <name evidence="1" type="ORF">L1987_56284</name>
</gene>
<name>A0ACB9ED10_9ASTR</name>
<evidence type="ECO:0000313" key="1">
    <source>
        <dbReference type="EMBL" id="KAI3756463.1"/>
    </source>
</evidence>